<dbReference type="PANTHER" id="PTHR47064">
    <property type="entry name" value="PUTATIVE (AFU_ORTHOLOGUE AFUA_1G08990)-RELATED"/>
    <property type="match status" value="1"/>
</dbReference>
<reference evidence="2" key="2">
    <citation type="submission" date="2023-06" db="EMBL/GenBank/DDBJ databases">
        <authorList>
            <consortium name="Lawrence Berkeley National Laboratory"/>
            <person name="Mondo S.J."/>
            <person name="Hensen N."/>
            <person name="Bonometti L."/>
            <person name="Westerberg I."/>
            <person name="Brannstrom I.O."/>
            <person name="Guillou S."/>
            <person name="Cros-Aarteil S."/>
            <person name="Calhoun S."/>
            <person name="Haridas S."/>
            <person name="Kuo A."/>
            <person name="Pangilinan J."/>
            <person name="Riley R."/>
            <person name="Labutti K."/>
            <person name="Andreopoulos B."/>
            <person name="Lipzen A."/>
            <person name="Chen C."/>
            <person name="Yanf M."/>
            <person name="Daum C."/>
            <person name="Ng V."/>
            <person name="Clum A."/>
            <person name="Steindorff A."/>
            <person name="Ohm R."/>
            <person name="Martin F."/>
            <person name="Silar P."/>
            <person name="Natvig D."/>
            <person name="Lalanne C."/>
            <person name="Gautier V."/>
            <person name="Ament-Velasquez S.L."/>
            <person name="Kruys A."/>
            <person name="Hutchinson M.I."/>
            <person name="Powell A.J."/>
            <person name="Barry K."/>
            <person name="Miller A.N."/>
            <person name="Grigoriev I.V."/>
            <person name="Debuchy R."/>
            <person name="Gladieux P."/>
            <person name="Thoren M.H."/>
            <person name="Johannesson H."/>
        </authorList>
    </citation>
    <scope>NUCLEOTIDE SEQUENCE</scope>
    <source>
        <strain evidence="2">PSN324</strain>
    </source>
</reference>
<keyword evidence="3" id="KW-1185">Reference proteome</keyword>
<dbReference type="SUPFAM" id="SSF63829">
    <property type="entry name" value="Calcium-dependent phosphotriesterase"/>
    <property type="match status" value="1"/>
</dbReference>
<feature type="domain" description="SMP-30/Gluconolactonase/LRE-like region" evidence="1">
    <location>
        <begin position="214"/>
        <end position="389"/>
    </location>
</feature>
<evidence type="ECO:0000259" key="1">
    <source>
        <dbReference type="Pfam" id="PF08450"/>
    </source>
</evidence>
<dbReference type="InterPro" id="IPR011042">
    <property type="entry name" value="6-blade_b-propeller_TolB-like"/>
</dbReference>
<dbReference type="AlphaFoldDB" id="A0AAV9HJE5"/>
<evidence type="ECO:0000313" key="2">
    <source>
        <dbReference type="EMBL" id="KAK4460104.1"/>
    </source>
</evidence>
<protein>
    <submittedName>
        <fullName evidence="2">Gluconolactonase</fullName>
    </submittedName>
</protein>
<dbReference type="Pfam" id="PF08450">
    <property type="entry name" value="SGL"/>
    <property type="match status" value="1"/>
</dbReference>
<dbReference type="Proteomes" id="UP001321749">
    <property type="component" value="Unassembled WGS sequence"/>
</dbReference>
<reference evidence="2" key="1">
    <citation type="journal article" date="2023" name="Mol. Phylogenet. Evol.">
        <title>Genome-scale phylogeny and comparative genomics of the fungal order Sordariales.</title>
        <authorList>
            <person name="Hensen N."/>
            <person name="Bonometti L."/>
            <person name="Westerberg I."/>
            <person name="Brannstrom I.O."/>
            <person name="Guillou S."/>
            <person name="Cros-Aarteil S."/>
            <person name="Calhoun S."/>
            <person name="Haridas S."/>
            <person name="Kuo A."/>
            <person name="Mondo S."/>
            <person name="Pangilinan J."/>
            <person name="Riley R."/>
            <person name="LaButti K."/>
            <person name="Andreopoulos B."/>
            <person name="Lipzen A."/>
            <person name="Chen C."/>
            <person name="Yan M."/>
            <person name="Daum C."/>
            <person name="Ng V."/>
            <person name="Clum A."/>
            <person name="Steindorff A."/>
            <person name="Ohm R.A."/>
            <person name="Martin F."/>
            <person name="Silar P."/>
            <person name="Natvig D.O."/>
            <person name="Lalanne C."/>
            <person name="Gautier V."/>
            <person name="Ament-Velasquez S.L."/>
            <person name="Kruys A."/>
            <person name="Hutchinson M.I."/>
            <person name="Powell A.J."/>
            <person name="Barry K."/>
            <person name="Miller A.N."/>
            <person name="Grigoriev I.V."/>
            <person name="Debuchy R."/>
            <person name="Gladieux P."/>
            <person name="Hiltunen Thoren M."/>
            <person name="Johannesson H."/>
        </authorList>
    </citation>
    <scope>NUCLEOTIDE SEQUENCE</scope>
    <source>
        <strain evidence="2">PSN324</strain>
    </source>
</reference>
<gene>
    <name evidence="2" type="ORF">QBC42DRAFT_339933</name>
</gene>
<name>A0AAV9HJE5_9PEZI</name>
<sequence length="415" mass="45127">MHDWNRAQPDCESDIACIGLMPEDIHDVPGRSIPTQAQVINQRSLNVLTEVLSVAEINGSSQFIPTNHTRESLLDRPFHIYDEEFLEIIGSNSTLTLISKTEGNPMFHEAAIWHPPTDEMFFCQNAGALAAGTGLKKSAIIQKISLSDINPSITSQRNATGLVKVEIVNSEVAVINPNGGTNYKDQILFLGEGQGDNIPPAIYLMSPQPPYKTKVILDNFFGRQFNSLNDASINPRNGEIYFTDPTYGHAQDFRPPPGLPKQVWRFNPDTGAVRVAADGFIMPNGIAFSSTGAHVYITDSAMAQGFANSNFSYPASIYRYDVQQDGTFENRKTFAFVSPGIPDGIHCDTKGNVYAGCGDGVHVFNPSGKLLGKIHIGGTVANFGFAGKGRMVILAETELYFATLAAEGAFPGKLY</sequence>
<dbReference type="PANTHER" id="PTHR47064:SF2">
    <property type="entry name" value="SMP-30_GLUCONOLACTONASE_LRE-LIKE REGION DOMAIN-CONTAINING PROTEIN-RELATED"/>
    <property type="match status" value="1"/>
</dbReference>
<comment type="caution">
    <text evidence="2">The sequence shown here is derived from an EMBL/GenBank/DDBJ whole genome shotgun (WGS) entry which is preliminary data.</text>
</comment>
<organism evidence="2 3">
    <name type="scientific">Cladorrhinum samala</name>
    <dbReference type="NCBI Taxonomy" id="585594"/>
    <lineage>
        <taxon>Eukaryota</taxon>
        <taxon>Fungi</taxon>
        <taxon>Dikarya</taxon>
        <taxon>Ascomycota</taxon>
        <taxon>Pezizomycotina</taxon>
        <taxon>Sordariomycetes</taxon>
        <taxon>Sordariomycetidae</taxon>
        <taxon>Sordariales</taxon>
        <taxon>Podosporaceae</taxon>
        <taxon>Cladorrhinum</taxon>
    </lineage>
</organism>
<proteinExistence type="predicted"/>
<dbReference type="InterPro" id="IPR013658">
    <property type="entry name" value="SGL"/>
</dbReference>
<dbReference type="InterPro" id="IPR052988">
    <property type="entry name" value="Oryzine_lactonohydrolase"/>
</dbReference>
<dbReference type="Gene3D" id="2.120.10.30">
    <property type="entry name" value="TolB, C-terminal domain"/>
    <property type="match status" value="1"/>
</dbReference>
<accession>A0AAV9HJE5</accession>
<dbReference type="EMBL" id="MU865020">
    <property type="protein sequence ID" value="KAK4460104.1"/>
    <property type="molecule type" value="Genomic_DNA"/>
</dbReference>
<evidence type="ECO:0000313" key="3">
    <source>
        <dbReference type="Proteomes" id="UP001321749"/>
    </source>
</evidence>